<reference evidence="5" key="1">
    <citation type="journal article" date="2019" name="Int. J. Syst. Evol. Microbiol.">
        <title>The Global Catalogue of Microorganisms (GCM) 10K type strain sequencing project: providing services to taxonomists for standard genome sequencing and annotation.</title>
        <authorList>
            <consortium name="The Broad Institute Genomics Platform"/>
            <consortium name="The Broad Institute Genome Sequencing Center for Infectious Disease"/>
            <person name="Wu L."/>
            <person name="Ma J."/>
        </authorList>
    </citation>
    <scope>NUCLEOTIDE SEQUENCE [LARGE SCALE GENOMIC DNA]</scope>
    <source>
        <strain evidence="5">JCM 18283</strain>
    </source>
</reference>
<dbReference type="RefSeq" id="WP_345330636.1">
    <property type="nucleotide sequence ID" value="NZ_BAABJI010000002.1"/>
</dbReference>
<dbReference type="SUPFAM" id="SSF52833">
    <property type="entry name" value="Thioredoxin-like"/>
    <property type="match status" value="1"/>
</dbReference>
<dbReference type="InterPro" id="IPR036249">
    <property type="entry name" value="Thioredoxin-like_sf"/>
</dbReference>
<dbReference type="EMBL" id="BAABJI010000002">
    <property type="protein sequence ID" value="GAA4914207.1"/>
    <property type="molecule type" value="Genomic_DNA"/>
</dbReference>
<evidence type="ECO:0000259" key="3">
    <source>
        <dbReference type="PROSITE" id="PS51352"/>
    </source>
</evidence>
<keyword evidence="5" id="KW-1185">Reference proteome</keyword>
<dbReference type="Proteomes" id="UP001501436">
    <property type="component" value="Unassembled WGS sequence"/>
</dbReference>
<gene>
    <name evidence="4" type="ORF">GCM10023313_16920</name>
</gene>
<comment type="similarity">
    <text evidence="1">Belongs to the SCO1/2 family.</text>
</comment>
<dbReference type="InterPro" id="IPR003782">
    <property type="entry name" value="SCO1/SenC"/>
</dbReference>
<protein>
    <submittedName>
        <fullName evidence="4">SCO family protein</fullName>
    </submittedName>
</protein>
<evidence type="ECO:0000313" key="5">
    <source>
        <dbReference type="Proteomes" id="UP001501436"/>
    </source>
</evidence>
<dbReference type="PROSITE" id="PS51257">
    <property type="entry name" value="PROKAR_LIPOPROTEIN"/>
    <property type="match status" value="1"/>
</dbReference>
<keyword evidence="2" id="KW-0186">Copper</keyword>
<accession>A0ABP9FRS4</accession>
<dbReference type="CDD" id="cd02968">
    <property type="entry name" value="SCO"/>
    <property type="match status" value="1"/>
</dbReference>
<dbReference type="Pfam" id="PF02630">
    <property type="entry name" value="SCO1-SenC"/>
    <property type="match status" value="1"/>
</dbReference>
<feature type="domain" description="Thioredoxin" evidence="3">
    <location>
        <begin position="23"/>
        <end position="211"/>
    </location>
</feature>
<dbReference type="PANTHER" id="PTHR12151">
    <property type="entry name" value="ELECTRON TRANSPORT PROTIN SCO1/SENC FAMILY MEMBER"/>
    <property type="match status" value="1"/>
</dbReference>
<evidence type="ECO:0000313" key="4">
    <source>
        <dbReference type="EMBL" id="GAA4914207.1"/>
    </source>
</evidence>
<proteinExistence type="inferred from homology"/>
<dbReference type="PROSITE" id="PS51352">
    <property type="entry name" value="THIOREDOXIN_2"/>
    <property type="match status" value="1"/>
</dbReference>
<evidence type="ECO:0000256" key="1">
    <source>
        <dbReference type="ARBA" id="ARBA00010996"/>
    </source>
</evidence>
<name>A0ABP9FRS4_9SPHI</name>
<organism evidence="4 5">
    <name type="scientific">Mucilaginibacter defluvii</name>
    <dbReference type="NCBI Taxonomy" id="1196019"/>
    <lineage>
        <taxon>Bacteria</taxon>
        <taxon>Pseudomonadati</taxon>
        <taxon>Bacteroidota</taxon>
        <taxon>Sphingobacteriia</taxon>
        <taxon>Sphingobacteriales</taxon>
        <taxon>Sphingobacteriaceae</taxon>
        <taxon>Mucilaginibacter</taxon>
    </lineage>
</organism>
<evidence type="ECO:0000256" key="2">
    <source>
        <dbReference type="ARBA" id="ARBA00023008"/>
    </source>
</evidence>
<dbReference type="PANTHER" id="PTHR12151:SF25">
    <property type="entry name" value="LINALOOL DEHYDRATASE_ISOMERASE DOMAIN-CONTAINING PROTEIN"/>
    <property type="match status" value="1"/>
</dbReference>
<dbReference type="InterPro" id="IPR013766">
    <property type="entry name" value="Thioredoxin_domain"/>
</dbReference>
<comment type="caution">
    <text evidence="4">The sequence shown here is derived from an EMBL/GenBank/DDBJ whole genome shotgun (WGS) entry which is preliminary data.</text>
</comment>
<dbReference type="Gene3D" id="3.40.30.10">
    <property type="entry name" value="Glutaredoxin"/>
    <property type="match status" value="1"/>
</dbReference>
<sequence>MNKYFIAIVATALFFSACKFNDGKTGKALPIYGEREAVTKTVDGKQVADTVYHTIPSFSFVNQYGDSVTNKSLDGKIYVADFFFTTCPSICPVMHRNMLNVYKAFKDARDVNIISMTIDPKYDSVPVLKKYADALNIHGNMWWLVQGKKEETYNLAKSYLVTTPREDEKEKFIHDGYFILIDKQKRIRGSYIGTDEKEVAKLIEDIKILRAEPDQQVK</sequence>